<evidence type="ECO:0000256" key="2">
    <source>
        <dbReference type="ARBA" id="ARBA00022475"/>
    </source>
</evidence>
<dbReference type="Gene3D" id="1.10.357.140">
    <property type="entry name" value="UbiA prenyltransferase"/>
    <property type="match status" value="1"/>
</dbReference>
<comment type="subcellular location">
    <subcellularLocation>
        <location evidence="9">Cell membrane</location>
        <topology evidence="9">Multi-pass membrane protein</topology>
    </subcellularLocation>
    <subcellularLocation>
        <location evidence="1">Membrane</location>
        <topology evidence="1">Multi-pass membrane protein</topology>
    </subcellularLocation>
</comment>
<accession>A0A0C2YVG0</accession>
<evidence type="ECO:0000256" key="8">
    <source>
        <dbReference type="ARBA" id="ARBA00047690"/>
    </source>
</evidence>
<keyword evidence="11" id="KW-1185">Reference proteome</keyword>
<comment type="pathway">
    <text evidence="9">Porphyrin-containing compound metabolism; heme O biosynthesis; heme O from protoheme: step 1/1.</text>
</comment>
<dbReference type="NCBIfam" id="TIGR01473">
    <property type="entry name" value="cyoE_ctaB"/>
    <property type="match status" value="1"/>
</dbReference>
<comment type="caution">
    <text evidence="10">The sequence shown here is derived from an EMBL/GenBank/DDBJ whole genome shotgun (WGS) entry which is preliminary data.</text>
</comment>
<keyword evidence="6 9" id="KW-0350">Heme biosynthesis</keyword>
<keyword evidence="2 9" id="KW-1003">Cell membrane</keyword>
<feature type="transmembrane region" description="Helical" evidence="9">
    <location>
        <begin position="235"/>
        <end position="254"/>
    </location>
</feature>
<keyword evidence="7 9" id="KW-0472">Membrane</keyword>
<dbReference type="EMBL" id="JXSL01000027">
    <property type="protein sequence ID" value="KIL98690.1"/>
    <property type="molecule type" value="Genomic_DNA"/>
</dbReference>
<dbReference type="AlphaFoldDB" id="A0A0C2YVG0"/>
<comment type="catalytic activity">
    <reaction evidence="8 9">
        <text>heme b + (2E,6E)-farnesyl diphosphate + H2O = Fe(II)-heme o + diphosphate</text>
        <dbReference type="Rhea" id="RHEA:28070"/>
        <dbReference type="ChEBI" id="CHEBI:15377"/>
        <dbReference type="ChEBI" id="CHEBI:33019"/>
        <dbReference type="ChEBI" id="CHEBI:60344"/>
        <dbReference type="ChEBI" id="CHEBI:60530"/>
        <dbReference type="ChEBI" id="CHEBI:175763"/>
        <dbReference type="EC" id="2.5.1.141"/>
    </reaction>
</comment>
<dbReference type="PANTHER" id="PTHR43448:SF2">
    <property type="entry name" value="PROTOHEME IX FARNESYLTRANSFERASE, MITOCHONDRIAL"/>
    <property type="match status" value="1"/>
</dbReference>
<dbReference type="PROSITE" id="PS00943">
    <property type="entry name" value="UBIA"/>
    <property type="match status" value="1"/>
</dbReference>
<evidence type="ECO:0000256" key="6">
    <source>
        <dbReference type="ARBA" id="ARBA00023133"/>
    </source>
</evidence>
<dbReference type="CDD" id="cd13957">
    <property type="entry name" value="PT_UbiA_Cox10"/>
    <property type="match status" value="1"/>
</dbReference>
<dbReference type="GO" id="GO:0005886">
    <property type="term" value="C:plasma membrane"/>
    <property type="evidence" value="ECO:0007669"/>
    <property type="project" value="UniProtKB-SubCell"/>
</dbReference>
<evidence type="ECO:0000256" key="9">
    <source>
        <dbReference type="HAMAP-Rule" id="MF_00154"/>
    </source>
</evidence>
<keyword evidence="3 9" id="KW-0808">Transferase</keyword>
<name>A0A0C2YVG0_PARME</name>
<feature type="transmembrane region" description="Helical" evidence="9">
    <location>
        <begin position="41"/>
        <end position="62"/>
    </location>
</feature>
<proteinExistence type="inferred from homology"/>
<dbReference type="OrthoDB" id="9814417at2"/>
<comment type="miscellaneous">
    <text evidence="9">Carbon 2 of the heme B porphyrin ring is defined according to the Fischer nomenclature.</text>
</comment>
<comment type="similarity">
    <text evidence="9">Belongs to the UbiA prenyltransferase family. Protoheme IX farnesyltransferase subfamily.</text>
</comment>
<dbReference type="EC" id="2.5.1.141" evidence="9"/>
<dbReference type="GO" id="GO:0048034">
    <property type="term" value="P:heme O biosynthetic process"/>
    <property type="evidence" value="ECO:0007669"/>
    <property type="project" value="UniProtKB-UniRule"/>
</dbReference>
<dbReference type="UniPathway" id="UPA00834">
    <property type="reaction ID" value="UER00712"/>
</dbReference>
<comment type="function">
    <text evidence="9">Converts heme B (protoheme IX) to heme O by substitution of the vinyl group on carbon 2 of heme B porphyrin ring with a hydroxyethyl farnesyl side group.</text>
</comment>
<keyword evidence="5 9" id="KW-1133">Transmembrane helix</keyword>
<evidence type="ECO:0000256" key="3">
    <source>
        <dbReference type="ARBA" id="ARBA00022679"/>
    </source>
</evidence>
<dbReference type="InterPro" id="IPR044878">
    <property type="entry name" value="UbiA_sf"/>
</dbReference>
<feature type="transmembrane region" description="Helical" evidence="9">
    <location>
        <begin position="83"/>
        <end position="106"/>
    </location>
</feature>
<dbReference type="STRING" id="272627.CCC_02140"/>
<evidence type="ECO:0000256" key="1">
    <source>
        <dbReference type="ARBA" id="ARBA00004141"/>
    </source>
</evidence>
<reference evidence="10 11" key="1">
    <citation type="submission" date="2015-01" db="EMBL/GenBank/DDBJ databases">
        <title>Genome Sequence of Magnetospirillum magnetotacticum Strain MS-1.</title>
        <authorList>
            <person name="Marinov G.K."/>
            <person name="Smalley M.D."/>
            <person name="DeSalvo G."/>
        </authorList>
    </citation>
    <scope>NUCLEOTIDE SEQUENCE [LARGE SCALE GENOMIC DNA]</scope>
    <source>
        <strain evidence="10 11">MS-1</strain>
    </source>
</reference>
<dbReference type="InterPro" id="IPR030470">
    <property type="entry name" value="UbiA_prenylTrfase_CS"/>
</dbReference>
<feature type="transmembrane region" description="Helical" evidence="9">
    <location>
        <begin position="12"/>
        <end position="35"/>
    </location>
</feature>
<dbReference type="InterPro" id="IPR006369">
    <property type="entry name" value="Protohaem_IX_farnesylTrfase"/>
</dbReference>
<evidence type="ECO:0000256" key="5">
    <source>
        <dbReference type="ARBA" id="ARBA00022989"/>
    </source>
</evidence>
<protein>
    <recommendedName>
        <fullName evidence="9">Protoheme IX farnesyltransferase</fullName>
        <ecNumber evidence="9">2.5.1.141</ecNumber>
    </recommendedName>
    <alternativeName>
        <fullName evidence="9">Heme B farnesyltransferase</fullName>
    </alternativeName>
    <alternativeName>
        <fullName evidence="9">Heme O synthase</fullName>
    </alternativeName>
</protein>
<evidence type="ECO:0000313" key="10">
    <source>
        <dbReference type="EMBL" id="KIL98690.1"/>
    </source>
</evidence>
<dbReference type="HAMAP" id="MF_00154">
    <property type="entry name" value="CyoE_CtaB"/>
    <property type="match status" value="1"/>
</dbReference>
<organism evidence="10 11">
    <name type="scientific">Paramagnetospirillum magnetotacticum MS-1</name>
    <dbReference type="NCBI Taxonomy" id="272627"/>
    <lineage>
        <taxon>Bacteria</taxon>
        <taxon>Pseudomonadati</taxon>
        <taxon>Pseudomonadota</taxon>
        <taxon>Alphaproteobacteria</taxon>
        <taxon>Rhodospirillales</taxon>
        <taxon>Magnetospirillaceae</taxon>
        <taxon>Paramagnetospirillum</taxon>
    </lineage>
</organism>
<keyword evidence="4 9" id="KW-0812">Transmembrane</keyword>
<feature type="transmembrane region" description="Helical" evidence="9">
    <location>
        <begin position="266"/>
        <end position="287"/>
    </location>
</feature>
<dbReference type="RefSeq" id="WP_041041045.1">
    <property type="nucleotide sequence ID" value="NZ_JXSL01000027.1"/>
</dbReference>
<gene>
    <name evidence="9" type="primary">ctaB</name>
    <name evidence="10" type="ORF">CCC_02140</name>
</gene>
<feature type="transmembrane region" description="Helical" evidence="9">
    <location>
        <begin position="112"/>
        <end position="130"/>
    </location>
</feature>
<dbReference type="InterPro" id="IPR000537">
    <property type="entry name" value="UbiA_prenyltransferase"/>
</dbReference>
<sequence>MAANLKVLASVFKLRIGVFCALAAIAGALVTPGAVPPAPQIFAVALAVLLSAAAAGAFNHYWERDIDPMMNRTRNRPFATGQYAAGPLWPLGLLALTVAAVALAAFAANAWAALHVFLGAFVYGIVYTVWLKRRTAWNIVIGGLSGSFAVLAGAAAALPGLSPQSLILALVLFLWTPPHFWSLATALKDDYAAAGIPMLPVVRSESETNRIILANTFALVASSLLPAFFGAGPLYLGAAALGGGWFLYKSVALVRTPGRSAAMGNFFASLIQLMLLLTAVMVEPLLAG</sequence>
<evidence type="ECO:0000256" key="7">
    <source>
        <dbReference type="ARBA" id="ARBA00023136"/>
    </source>
</evidence>
<dbReference type="Pfam" id="PF01040">
    <property type="entry name" value="UbiA"/>
    <property type="match status" value="1"/>
</dbReference>
<feature type="transmembrane region" description="Helical" evidence="9">
    <location>
        <begin position="137"/>
        <end position="160"/>
    </location>
</feature>
<dbReference type="Proteomes" id="UP000031971">
    <property type="component" value="Unassembled WGS sequence"/>
</dbReference>
<evidence type="ECO:0000256" key="4">
    <source>
        <dbReference type="ARBA" id="ARBA00022692"/>
    </source>
</evidence>
<dbReference type="GO" id="GO:0008495">
    <property type="term" value="F:protoheme IX farnesyltransferase activity"/>
    <property type="evidence" value="ECO:0007669"/>
    <property type="project" value="UniProtKB-UniRule"/>
</dbReference>
<dbReference type="PANTHER" id="PTHR43448">
    <property type="entry name" value="PROTOHEME IX FARNESYLTRANSFERASE, MITOCHONDRIAL"/>
    <property type="match status" value="1"/>
</dbReference>
<evidence type="ECO:0000313" key="11">
    <source>
        <dbReference type="Proteomes" id="UP000031971"/>
    </source>
</evidence>